<dbReference type="InterPro" id="IPR003439">
    <property type="entry name" value="ABC_transporter-like_ATP-bd"/>
</dbReference>
<dbReference type="AlphaFoldDB" id="A0A1I7MH82"/>
<evidence type="ECO:0000256" key="1">
    <source>
        <dbReference type="ARBA" id="ARBA00005417"/>
    </source>
</evidence>
<dbReference type="GO" id="GO:0005524">
    <property type="term" value="F:ATP binding"/>
    <property type="evidence" value="ECO:0007669"/>
    <property type="project" value="UniProtKB-KW"/>
</dbReference>
<keyword evidence="2" id="KW-0813">Transport</keyword>
<dbReference type="PANTHER" id="PTHR42734">
    <property type="entry name" value="METAL TRANSPORT SYSTEM ATP-BINDING PROTEIN TM_0124-RELATED"/>
    <property type="match status" value="1"/>
</dbReference>
<dbReference type="EMBL" id="FPCG01000002">
    <property type="protein sequence ID" value="SFV21259.1"/>
    <property type="molecule type" value="Genomic_DNA"/>
</dbReference>
<dbReference type="RefSeq" id="WP_091694750.1">
    <property type="nucleotide sequence ID" value="NZ_FPCG01000002.1"/>
</dbReference>
<dbReference type="Gene3D" id="3.40.50.300">
    <property type="entry name" value="P-loop containing nucleotide triphosphate hydrolases"/>
    <property type="match status" value="1"/>
</dbReference>
<keyword evidence="8" id="KW-1185">Reference proteome</keyword>
<reference evidence="7 8" key="1">
    <citation type="submission" date="2016-10" db="EMBL/GenBank/DDBJ databases">
        <authorList>
            <person name="de Groot N.N."/>
        </authorList>
    </citation>
    <scope>NUCLEOTIDE SEQUENCE [LARGE SCALE GENOMIC DNA]</scope>
    <source>
        <strain evidence="7 8">CGMCC 1.7054</strain>
    </source>
</reference>
<accession>A0A1I7MH82</accession>
<evidence type="ECO:0000313" key="7">
    <source>
        <dbReference type="EMBL" id="SFV21259.1"/>
    </source>
</evidence>
<feature type="region of interest" description="Disordered" evidence="5">
    <location>
        <begin position="271"/>
        <end position="293"/>
    </location>
</feature>
<evidence type="ECO:0000256" key="3">
    <source>
        <dbReference type="ARBA" id="ARBA00022741"/>
    </source>
</evidence>
<name>A0A1I7MH82_9MICC</name>
<evidence type="ECO:0000256" key="2">
    <source>
        <dbReference type="ARBA" id="ARBA00022448"/>
    </source>
</evidence>
<dbReference type="GO" id="GO:0016887">
    <property type="term" value="F:ATP hydrolysis activity"/>
    <property type="evidence" value="ECO:0007669"/>
    <property type="project" value="InterPro"/>
</dbReference>
<keyword evidence="3" id="KW-0547">Nucleotide-binding</keyword>
<evidence type="ECO:0000256" key="5">
    <source>
        <dbReference type="SAM" id="MobiDB-lite"/>
    </source>
</evidence>
<dbReference type="SUPFAM" id="SSF52540">
    <property type="entry name" value="P-loop containing nucleoside triphosphate hydrolases"/>
    <property type="match status" value="1"/>
</dbReference>
<gene>
    <name evidence="7" type="ORF">SAMN04487966_102265</name>
</gene>
<feature type="domain" description="ABC transporter" evidence="6">
    <location>
        <begin position="10"/>
        <end position="240"/>
    </location>
</feature>
<organism evidence="7 8">
    <name type="scientific">Micrococcus terreus</name>
    <dbReference type="NCBI Taxonomy" id="574650"/>
    <lineage>
        <taxon>Bacteria</taxon>
        <taxon>Bacillati</taxon>
        <taxon>Actinomycetota</taxon>
        <taxon>Actinomycetes</taxon>
        <taxon>Micrococcales</taxon>
        <taxon>Micrococcaceae</taxon>
        <taxon>Micrococcus</taxon>
    </lineage>
</organism>
<dbReference type="PANTHER" id="PTHR42734:SF5">
    <property type="entry name" value="IRON TRANSPORT SYSTEM ATP-BINDING PROTEIN HI_0361-RELATED"/>
    <property type="match status" value="1"/>
</dbReference>
<dbReference type="InterPro" id="IPR027417">
    <property type="entry name" value="P-loop_NTPase"/>
</dbReference>
<dbReference type="OrthoDB" id="5296765at2"/>
<evidence type="ECO:0000313" key="8">
    <source>
        <dbReference type="Proteomes" id="UP000198881"/>
    </source>
</evidence>
<keyword evidence="4 7" id="KW-0067">ATP-binding</keyword>
<sequence length="293" mass="31392">MSGESQDWVVEADGLVLRHGDHLAVRSSGFRVPRGTVTAVIGPNGSGKSTLLQAMAGVLTPSSGTLRVFGQPVEQARHQISFVMQSVVYPEGTPMTVRDVVRMGRYPSLGWFRPFRREDRAAVQEAMEQMDVADLAHRHLDELSGGQRQRVYVAQGIAQGHELLMLDEPMTGLDLVSARTIDDLIHAETDHGHSVVLTTHDLDEARAADHVILMGGRVVASGTPGQVLTQENLESVYGLGSIHRPAGTFIDDPECGPGVQVLPESGVVADQAWSDAAESGDAADSAEQAGHRP</sequence>
<dbReference type="InterPro" id="IPR050153">
    <property type="entry name" value="Metal_Ion_Import_ABC"/>
</dbReference>
<dbReference type="Proteomes" id="UP000198881">
    <property type="component" value="Unassembled WGS sequence"/>
</dbReference>
<dbReference type="CDD" id="cd03235">
    <property type="entry name" value="ABC_Metallic_Cations"/>
    <property type="match status" value="1"/>
</dbReference>
<proteinExistence type="inferred from homology"/>
<dbReference type="STRING" id="574650.SAMN04487966_102265"/>
<dbReference type="InterPro" id="IPR003593">
    <property type="entry name" value="AAA+_ATPase"/>
</dbReference>
<dbReference type="SMART" id="SM00382">
    <property type="entry name" value="AAA"/>
    <property type="match status" value="1"/>
</dbReference>
<protein>
    <submittedName>
        <fullName evidence="7">Manganese transport system ATP-binding protein</fullName>
    </submittedName>
</protein>
<evidence type="ECO:0000256" key="4">
    <source>
        <dbReference type="ARBA" id="ARBA00022840"/>
    </source>
</evidence>
<comment type="similarity">
    <text evidence="1">Belongs to the ABC transporter superfamily.</text>
</comment>
<dbReference type="PROSITE" id="PS50893">
    <property type="entry name" value="ABC_TRANSPORTER_2"/>
    <property type="match status" value="1"/>
</dbReference>
<dbReference type="Pfam" id="PF00005">
    <property type="entry name" value="ABC_tran"/>
    <property type="match status" value="1"/>
</dbReference>
<feature type="compositionally biased region" description="Low complexity" evidence="5">
    <location>
        <begin position="272"/>
        <end position="293"/>
    </location>
</feature>
<evidence type="ECO:0000259" key="6">
    <source>
        <dbReference type="PROSITE" id="PS50893"/>
    </source>
</evidence>